<dbReference type="PROSITE" id="PS50249">
    <property type="entry name" value="MPN"/>
    <property type="match status" value="1"/>
</dbReference>
<feature type="transmembrane region" description="Helical" evidence="10">
    <location>
        <begin position="256"/>
        <end position="276"/>
    </location>
</feature>
<proteinExistence type="inferred from homology"/>
<dbReference type="FunFam" id="3.30.1560.10:FF:000001">
    <property type="entry name" value="Protein mago nashi homolog"/>
    <property type="match status" value="1"/>
</dbReference>
<evidence type="ECO:0000313" key="13">
    <source>
        <dbReference type="Proteomes" id="UP000614334"/>
    </source>
</evidence>
<comment type="similarity">
    <text evidence="5">Belongs to the mago nashi family.</text>
</comment>
<dbReference type="SUPFAM" id="SSF89817">
    <property type="entry name" value="Mago nashi protein"/>
    <property type="match status" value="1"/>
</dbReference>
<comment type="similarity">
    <text evidence="4">Belongs to the TMEM19 family.</text>
</comment>
<dbReference type="Pfam" id="PF03665">
    <property type="entry name" value="UPF0172"/>
    <property type="match status" value="1"/>
</dbReference>
<keyword evidence="9" id="KW-0539">Nucleus</keyword>
<dbReference type="InterPro" id="IPR004023">
    <property type="entry name" value="Mago_nashi"/>
</dbReference>
<keyword evidence="7 10" id="KW-1133">Transmembrane helix</keyword>
<dbReference type="Pfam" id="PF02792">
    <property type="entry name" value="Mago_nashi"/>
    <property type="match status" value="1"/>
</dbReference>
<dbReference type="Pfam" id="PF01940">
    <property type="entry name" value="DUF92"/>
    <property type="match status" value="1"/>
</dbReference>
<evidence type="ECO:0000256" key="10">
    <source>
        <dbReference type="SAM" id="Phobius"/>
    </source>
</evidence>
<evidence type="ECO:0000313" key="12">
    <source>
        <dbReference type="EMBL" id="KAF8752749.1"/>
    </source>
</evidence>
<feature type="transmembrane region" description="Helical" evidence="10">
    <location>
        <begin position="563"/>
        <end position="584"/>
    </location>
</feature>
<feature type="domain" description="MPN" evidence="11">
    <location>
        <begin position="836"/>
        <end position="968"/>
    </location>
</feature>
<evidence type="ECO:0000256" key="7">
    <source>
        <dbReference type="ARBA" id="ARBA00022989"/>
    </source>
</evidence>
<comment type="subcellular location">
    <subcellularLocation>
        <location evidence="2">Membrane</location>
        <topology evidence="2">Multi-pass membrane protein</topology>
    </subcellularLocation>
    <subcellularLocation>
        <location evidence="1">Nucleus</location>
    </subcellularLocation>
</comment>
<reference evidence="12" key="1">
    <citation type="submission" date="2020-09" db="EMBL/GenBank/DDBJ databases">
        <title>Comparative genome analyses of four rice-infecting Rhizoctonia solani isolates reveal extensive enrichment of homogalacturonan modification genes.</title>
        <authorList>
            <person name="Lee D.-Y."/>
            <person name="Jeon J."/>
            <person name="Kim K.-T."/>
            <person name="Cheong K."/>
            <person name="Song H."/>
            <person name="Choi G."/>
            <person name="Ko J."/>
            <person name="Opiyo S.O."/>
            <person name="Zuo S."/>
            <person name="Madhav S."/>
            <person name="Lee Y.-H."/>
            <person name="Wang G.-L."/>
        </authorList>
    </citation>
    <scope>NUCLEOTIDE SEQUENCE</scope>
    <source>
        <strain evidence="12">AG1-IA B2</strain>
    </source>
</reference>
<dbReference type="Proteomes" id="UP000614334">
    <property type="component" value="Unassembled WGS sequence"/>
</dbReference>
<dbReference type="InterPro" id="IPR037518">
    <property type="entry name" value="MPN"/>
</dbReference>
<name>A0A8H7M577_9AGAM</name>
<comment type="caution">
    <text evidence="12">The sequence shown here is derived from an EMBL/GenBank/DDBJ whole genome shotgun (WGS) entry which is preliminary data.</text>
</comment>
<feature type="transmembrane region" description="Helical" evidence="10">
    <location>
        <begin position="465"/>
        <end position="484"/>
    </location>
</feature>
<evidence type="ECO:0000256" key="8">
    <source>
        <dbReference type="ARBA" id="ARBA00023136"/>
    </source>
</evidence>
<dbReference type="GO" id="GO:0008380">
    <property type="term" value="P:RNA splicing"/>
    <property type="evidence" value="ECO:0007669"/>
    <property type="project" value="InterPro"/>
</dbReference>
<evidence type="ECO:0000256" key="3">
    <source>
        <dbReference type="ARBA" id="ARBA00007461"/>
    </source>
</evidence>
<dbReference type="CDD" id="cd08060">
    <property type="entry name" value="MPN_UPF0172"/>
    <property type="match status" value="1"/>
</dbReference>
<keyword evidence="8 10" id="KW-0472">Membrane</keyword>
<protein>
    <recommendedName>
        <fullName evidence="11">MPN domain-containing protein</fullName>
    </recommendedName>
</protein>
<dbReference type="InterPro" id="IPR002794">
    <property type="entry name" value="DUF92_TMEM19"/>
</dbReference>
<evidence type="ECO:0000256" key="2">
    <source>
        <dbReference type="ARBA" id="ARBA00004141"/>
    </source>
</evidence>
<dbReference type="InterPro" id="IPR005366">
    <property type="entry name" value="EMC8/9"/>
</dbReference>
<organism evidence="12 13">
    <name type="scientific">Rhizoctonia solani</name>
    <dbReference type="NCBI Taxonomy" id="456999"/>
    <lineage>
        <taxon>Eukaryota</taxon>
        <taxon>Fungi</taxon>
        <taxon>Dikarya</taxon>
        <taxon>Basidiomycota</taxon>
        <taxon>Agaricomycotina</taxon>
        <taxon>Agaricomycetes</taxon>
        <taxon>Cantharellales</taxon>
        <taxon>Ceratobasidiaceae</taxon>
        <taxon>Rhizoctonia</taxon>
    </lineage>
</organism>
<dbReference type="Gene3D" id="3.30.1560.10">
    <property type="entry name" value="Mago nashi"/>
    <property type="match status" value="1"/>
</dbReference>
<dbReference type="AlphaFoldDB" id="A0A8H7M577"/>
<accession>A0A8H7M577</accession>
<keyword evidence="6 10" id="KW-0812">Transmembrane</keyword>
<dbReference type="PANTHER" id="PTHR13353">
    <property type="entry name" value="TRANSMEMBRANE PROTEIN 19"/>
    <property type="match status" value="1"/>
</dbReference>
<dbReference type="CDD" id="cd11295">
    <property type="entry name" value="Mago_nashi"/>
    <property type="match status" value="1"/>
</dbReference>
<dbReference type="EMBL" id="JACYCF010000014">
    <property type="protein sequence ID" value="KAF8752749.1"/>
    <property type="molecule type" value="Genomic_DNA"/>
</dbReference>
<feature type="transmembrane region" description="Helical" evidence="10">
    <location>
        <begin position="496"/>
        <end position="518"/>
    </location>
</feature>
<evidence type="ECO:0000256" key="1">
    <source>
        <dbReference type="ARBA" id="ARBA00004123"/>
    </source>
</evidence>
<comment type="similarity">
    <text evidence="3">Belongs to the EMC8/EMC9 family.</text>
</comment>
<evidence type="ECO:0000256" key="4">
    <source>
        <dbReference type="ARBA" id="ARBA00009012"/>
    </source>
</evidence>
<dbReference type="GO" id="GO:0035145">
    <property type="term" value="C:exon-exon junction complex"/>
    <property type="evidence" value="ECO:0007669"/>
    <property type="project" value="InterPro"/>
</dbReference>
<gene>
    <name evidence="12" type="ORF">RHS01_07330</name>
</gene>
<evidence type="ECO:0000259" key="11">
    <source>
        <dbReference type="PROSITE" id="PS50249"/>
    </source>
</evidence>
<sequence>MTLPPPIAGAVIGLKLGSVDIGGMDEDVEEVVGSAELVVMIAGRAVVGTEVPEDNGEEKGGAAEGYGHKNFGSQCYCAEIGLGRPDASEQSDRNSLSSVQGLALLVPPSVTVVEGPKLTVTITVLVALPEALAECLGRSRSILCPADCGSPKTATAYAKAPHPRLLAREPKGGGSEKGSRGLYETLAPFIRNLLHSGVHADVCGPSTSSQGQKGTIEDNAEEANGTATTLAWARLKFNTCTAVHLHLPSSELRPSIVYIMAPSIPIVPGVLALLLGAQGIKKRSLSPSGLKSQKGGITAFVVGFLMMSVPLRGFGVSLIVFYLTGSKVTKVGKQIKGKLEEGHEVNGYRSGWQVLSNSFTALVASCLWGALFAPESIHAYLIGPFVYSWSRIDLNREKFCPIDPYVGGGWSRALVLVVLAHFACCLGDTMASELGILSKTAPRLITTFSVVPPGTNGAMSRTGTLASLVGGVIMGVAMIISLLIESPACRGKIGTLIYTLVLTGALSGVGGSALDSLLGATIQRTEFSGVSNSIITDETKSRSRQAGEVKVISGRDVLTNNQMLLFLCAAITLQLGVSFAWPVLFKSTTKVENDSSDFVPGQSYSRGLALVTRWTEESNILLRRSTTNNLVDPNGNDIPDSDITNKDVRDILDDKYEMTRVTKPQQPPNLPTSPATMSGAKDDFYLRYYTGHSGRHGHEFLEFEYSNGRLRYANNSNYRNDSLIRKEMWVGPLLVKELKRIVESSEIIKEDDANWPKKNIVGKQELEIKLGNDHISFETAKIGSLVDVQESEDPEGLRVFYYLVQDLRHLAWRLAHARHVLVTILDVNATMSTTEFQLSHKAYTKLIVHAAKYPHAPVNGVLLGKASGDPIVIIDAIPLLHQWTSLSPMMEIGLDLARSHAESTGMKLLGYYQATQRLDDEGLSAVGQKITANLREGFKDAFALVIDSASIASTAAPPLIPYTSSNLTRTSFSPTFTLAESDSVERALTFVRKDSAFNTFGDFDDTWRMYLLTGCAEVFGATSSKDKYICISKFCDKDII</sequence>
<evidence type="ECO:0000256" key="6">
    <source>
        <dbReference type="ARBA" id="ARBA00022692"/>
    </source>
</evidence>
<dbReference type="InterPro" id="IPR036605">
    <property type="entry name" value="Mago_nashi_sf"/>
</dbReference>
<dbReference type="PANTHER" id="PTHR13353:SF5">
    <property type="entry name" value="TRANSMEMBRANE PROTEIN 19"/>
    <property type="match status" value="1"/>
</dbReference>
<dbReference type="GO" id="GO:0072546">
    <property type="term" value="C:EMC complex"/>
    <property type="evidence" value="ECO:0007669"/>
    <property type="project" value="InterPro"/>
</dbReference>
<evidence type="ECO:0000256" key="9">
    <source>
        <dbReference type="ARBA" id="ARBA00023242"/>
    </source>
</evidence>
<feature type="transmembrane region" description="Helical" evidence="10">
    <location>
        <begin position="297"/>
        <end position="323"/>
    </location>
</feature>
<evidence type="ECO:0000256" key="5">
    <source>
        <dbReference type="ARBA" id="ARBA00009270"/>
    </source>
</evidence>